<dbReference type="EMBL" id="JAKRRY010000045">
    <property type="protein sequence ID" value="MCW8348704.1"/>
    <property type="molecule type" value="Genomic_DNA"/>
</dbReference>
<evidence type="ECO:0000313" key="3">
    <source>
        <dbReference type="Proteomes" id="UP001155587"/>
    </source>
</evidence>
<comment type="caution">
    <text evidence="2">The sequence shown here is derived from an EMBL/GenBank/DDBJ whole genome shotgun (WGS) entry which is preliminary data.</text>
</comment>
<feature type="compositionally biased region" description="Basic and acidic residues" evidence="1">
    <location>
        <begin position="38"/>
        <end position="49"/>
    </location>
</feature>
<protein>
    <submittedName>
        <fullName evidence="2">Uncharacterized protein</fullName>
    </submittedName>
</protein>
<sequence length="110" mass="12710">MIKPNHQLTESQEKILQSLKKQAPVGSLTSEEIEDFEEWSRSPKDDSSPKFELSYNGSPVFIDMLTLLQCLKIAEHTHHIPPLESGWWLKVIKQYPVEIHLDGRIQTKSE</sequence>
<dbReference type="RefSeq" id="WP_265677304.1">
    <property type="nucleotide sequence ID" value="NZ_JAKRRY010000045.1"/>
</dbReference>
<evidence type="ECO:0000313" key="2">
    <source>
        <dbReference type="EMBL" id="MCW8348704.1"/>
    </source>
</evidence>
<evidence type="ECO:0000256" key="1">
    <source>
        <dbReference type="SAM" id="MobiDB-lite"/>
    </source>
</evidence>
<feature type="region of interest" description="Disordered" evidence="1">
    <location>
        <begin position="20"/>
        <end position="50"/>
    </location>
</feature>
<gene>
    <name evidence="2" type="ORF">MD535_22200</name>
</gene>
<keyword evidence="3" id="KW-1185">Reference proteome</keyword>
<dbReference type="Proteomes" id="UP001155587">
    <property type="component" value="Unassembled WGS sequence"/>
</dbReference>
<reference evidence="2" key="1">
    <citation type="submission" date="2022-02" db="EMBL/GenBank/DDBJ databases">
        <title>Vibrio sp. nov, a new bacterium isolated from seawater.</title>
        <authorList>
            <person name="Yuan Y."/>
        </authorList>
    </citation>
    <scope>NUCLEOTIDE SEQUENCE</scope>
    <source>
        <strain evidence="2">ZSDZ65</strain>
    </source>
</reference>
<organism evidence="2 3">
    <name type="scientific">Vibrio qingdaonensis</name>
    <dbReference type="NCBI Taxonomy" id="2829491"/>
    <lineage>
        <taxon>Bacteria</taxon>
        <taxon>Pseudomonadati</taxon>
        <taxon>Pseudomonadota</taxon>
        <taxon>Gammaproteobacteria</taxon>
        <taxon>Vibrionales</taxon>
        <taxon>Vibrionaceae</taxon>
        <taxon>Vibrio</taxon>
    </lineage>
</organism>
<proteinExistence type="predicted"/>
<name>A0A9X3CSF5_9VIBR</name>
<dbReference type="AlphaFoldDB" id="A0A9X3CSF5"/>
<accession>A0A9X3CSF5</accession>